<evidence type="ECO:0000313" key="2">
    <source>
        <dbReference type="Proteomes" id="UP000789342"/>
    </source>
</evidence>
<dbReference type="AlphaFoldDB" id="A0A9N9NRS8"/>
<feature type="non-terminal residue" evidence="1">
    <location>
        <position position="49"/>
    </location>
</feature>
<accession>A0A9N9NRS8</accession>
<dbReference type="EMBL" id="CAJVPV010042940">
    <property type="protein sequence ID" value="CAG8764817.1"/>
    <property type="molecule type" value="Genomic_DNA"/>
</dbReference>
<keyword evidence="2" id="KW-1185">Reference proteome</keyword>
<feature type="non-terminal residue" evidence="1">
    <location>
        <position position="1"/>
    </location>
</feature>
<evidence type="ECO:0000313" key="1">
    <source>
        <dbReference type="EMBL" id="CAG8764817.1"/>
    </source>
</evidence>
<organism evidence="1 2">
    <name type="scientific">Acaulospora morrowiae</name>
    <dbReference type="NCBI Taxonomy" id="94023"/>
    <lineage>
        <taxon>Eukaryota</taxon>
        <taxon>Fungi</taxon>
        <taxon>Fungi incertae sedis</taxon>
        <taxon>Mucoromycota</taxon>
        <taxon>Glomeromycotina</taxon>
        <taxon>Glomeromycetes</taxon>
        <taxon>Diversisporales</taxon>
        <taxon>Acaulosporaceae</taxon>
        <taxon>Acaulospora</taxon>
    </lineage>
</organism>
<protein>
    <submittedName>
        <fullName evidence="1">6402_t:CDS:1</fullName>
    </submittedName>
</protein>
<gene>
    <name evidence="1" type="ORF">AMORRO_LOCUS16187</name>
</gene>
<dbReference type="Proteomes" id="UP000789342">
    <property type="component" value="Unassembled WGS sequence"/>
</dbReference>
<comment type="caution">
    <text evidence="1">The sequence shown here is derived from an EMBL/GenBank/DDBJ whole genome shotgun (WGS) entry which is preliminary data.</text>
</comment>
<proteinExistence type="predicted"/>
<sequence length="49" mass="5412">LWFTLLAIYLVIEDGIFPIADRARPNVQDYQYCGSNTAIIAVLTLLLGG</sequence>
<reference evidence="1" key="1">
    <citation type="submission" date="2021-06" db="EMBL/GenBank/DDBJ databases">
        <authorList>
            <person name="Kallberg Y."/>
            <person name="Tangrot J."/>
            <person name="Rosling A."/>
        </authorList>
    </citation>
    <scope>NUCLEOTIDE SEQUENCE</scope>
    <source>
        <strain evidence="1">CL551</strain>
    </source>
</reference>
<name>A0A9N9NRS8_9GLOM</name>